<evidence type="ECO:0000313" key="4">
    <source>
        <dbReference type="RefSeq" id="XP_056685740.1"/>
    </source>
</evidence>
<dbReference type="PANTHER" id="PTHR33116">
    <property type="entry name" value="REVERSE TRANSCRIPTASE ZINC-BINDING DOMAIN-CONTAINING PROTEIN-RELATED-RELATED"/>
    <property type="match status" value="1"/>
</dbReference>
<reference evidence="4" key="2">
    <citation type="submission" date="2025-08" db="UniProtKB">
        <authorList>
            <consortium name="RefSeq"/>
        </authorList>
    </citation>
    <scope>IDENTIFICATION</scope>
    <source>
        <tissue evidence="4">Leaf</tissue>
    </source>
</reference>
<reference evidence="3" key="1">
    <citation type="journal article" date="2021" name="Nat. Commun.">
        <title>Genomic analyses provide insights into spinach domestication and the genetic basis of agronomic traits.</title>
        <authorList>
            <person name="Cai X."/>
            <person name="Sun X."/>
            <person name="Xu C."/>
            <person name="Sun H."/>
            <person name="Wang X."/>
            <person name="Ge C."/>
            <person name="Zhang Z."/>
            <person name="Wang Q."/>
            <person name="Fei Z."/>
            <person name="Jiao C."/>
            <person name="Wang Q."/>
        </authorList>
    </citation>
    <scope>NUCLEOTIDE SEQUENCE [LARGE SCALE GENOMIC DNA]</scope>
    <source>
        <strain evidence="3">cv. Varoflay</strain>
    </source>
</reference>
<protein>
    <recommendedName>
        <fullName evidence="5">Reverse transcriptase domain-containing protein</fullName>
    </recommendedName>
</protein>
<proteinExistence type="predicted"/>
<dbReference type="InterPro" id="IPR043502">
    <property type="entry name" value="DNA/RNA_pol_sf"/>
</dbReference>
<feature type="domain" description="Reverse transcriptase" evidence="1">
    <location>
        <begin position="297"/>
        <end position="376"/>
    </location>
</feature>
<dbReference type="SUPFAM" id="SSF56672">
    <property type="entry name" value="DNA/RNA polymerases"/>
    <property type="match status" value="1"/>
</dbReference>
<dbReference type="Pfam" id="PF00078">
    <property type="entry name" value="RVT_1"/>
    <property type="match status" value="1"/>
</dbReference>
<evidence type="ECO:0000259" key="1">
    <source>
        <dbReference type="Pfam" id="PF00078"/>
    </source>
</evidence>
<dbReference type="Pfam" id="PF13966">
    <property type="entry name" value="zf-RVT"/>
    <property type="match status" value="1"/>
</dbReference>
<keyword evidence="3" id="KW-1185">Reference proteome</keyword>
<dbReference type="RefSeq" id="XP_056685740.1">
    <property type="nucleotide sequence ID" value="XM_056829762.1"/>
</dbReference>
<evidence type="ECO:0008006" key="5">
    <source>
        <dbReference type="Google" id="ProtNLM"/>
    </source>
</evidence>
<dbReference type="InterPro" id="IPR026960">
    <property type="entry name" value="RVT-Znf"/>
</dbReference>
<sequence>MWISSSDFLPLVTRQWQKYVYGCHMFRVTQKLKWIKSELKILNHQGYSDVETVKITKQKKLAEIQDKLHQDPYNATLAAEEKAIAEAYREAKDNLNSFLYQTAKMKWLEKGDENSKLFFQSIKQRRKHNAIYSIQNLNGEWLTSPDQIQDAFLEFYGNLFCSHTENRTSVGPVLMDHGPRLTDDHRSKLACDFSLADLKRVLDDIPSNKAPGLDGFNSHFFKTTWEIVKGDMFAVVSEFFRTGKMLKEINVTSITLVPKITCVLPDIISQNQGLLLQGGPFSIMFLSVKTLSKCIEKKAYDTVEWEFIKELMEDLGFPTFFIELIMTCLSTTQYSVMINGVPSRLIHPRMGLRQGDPLSPLLFTLCMEYFSRTMKAVGEQRVISMMMEGFKVFSNTTGLKVNASKSSLYCCGMNVQEMFLLPKNVLKKINSICRDFLWYGTYDDARPGPVAWDHLCLPKPHGGLGFRNLLLWNQAAVGKQVWAIAQKQDNLWVKWIHVVYIKEKNWESFATPAAASWVVKFVCKVKICVTHQLQSPQWYSTSRYSIKDTYSQIATAGDRVTWQKYVWNRLTIPKHRFILWLTMLDTLKTTERLHKVGIVYDDLCPICFTHTEKIDHRFYTCEFSKQCKHLVLDWLGINLNRFSVTSLLKGVQRYNRGKCKKAILFTAIASLVYNVRKARNAAVWAAKVPTIHSTVANIKAEVKGRVYNLLSKKSRPSDLNWFNSL</sequence>
<dbReference type="InterPro" id="IPR000477">
    <property type="entry name" value="RT_dom"/>
</dbReference>
<dbReference type="GeneID" id="130461608"/>
<dbReference type="PANTHER" id="PTHR33116:SF84">
    <property type="entry name" value="RNA-DIRECTED DNA POLYMERASE"/>
    <property type="match status" value="1"/>
</dbReference>
<dbReference type="Proteomes" id="UP000813463">
    <property type="component" value="Chromosome 5"/>
</dbReference>
<accession>A0ABM3QQU9</accession>
<organism evidence="3 4">
    <name type="scientific">Spinacia oleracea</name>
    <name type="common">Spinach</name>
    <dbReference type="NCBI Taxonomy" id="3562"/>
    <lineage>
        <taxon>Eukaryota</taxon>
        <taxon>Viridiplantae</taxon>
        <taxon>Streptophyta</taxon>
        <taxon>Embryophyta</taxon>
        <taxon>Tracheophyta</taxon>
        <taxon>Spermatophyta</taxon>
        <taxon>Magnoliopsida</taxon>
        <taxon>eudicotyledons</taxon>
        <taxon>Gunneridae</taxon>
        <taxon>Pentapetalae</taxon>
        <taxon>Caryophyllales</taxon>
        <taxon>Chenopodiaceae</taxon>
        <taxon>Chenopodioideae</taxon>
        <taxon>Anserineae</taxon>
        <taxon>Spinacia</taxon>
    </lineage>
</organism>
<evidence type="ECO:0000259" key="2">
    <source>
        <dbReference type="Pfam" id="PF13966"/>
    </source>
</evidence>
<name>A0ABM3QQU9_SPIOL</name>
<gene>
    <name evidence="4" type="primary">LOC130461608</name>
</gene>
<feature type="domain" description="Reverse transcriptase zinc-binding" evidence="2">
    <location>
        <begin position="544"/>
        <end position="626"/>
    </location>
</feature>
<evidence type="ECO:0000313" key="3">
    <source>
        <dbReference type="Proteomes" id="UP000813463"/>
    </source>
</evidence>